<dbReference type="SUPFAM" id="SSF53927">
    <property type="entry name" value="Cytidine deaminase-like"/>
    <property type="match status" value="1"/>
</dbReference>
<dbReference type="GO" id="GO:0005737">
    <property type="term" value="C:cytoplasm"/>
    <property type="evidence" value="ECO:0007669"/>
    <property type="project" value="TreeGrafter"/>
</dbReference>
<evidence type="ECO:0000256" key="8">
    <source>
        <dbReference type="ARBA" id="ARBA00041763"/>
    </source>
</evidence>
<proteinExistence type="inferred from homology"/>
<gene>
    <name evidence="11" type="ORF">V5799_030302</name>
</gene>
<feature type="compositionally biased region" description="Pro residues" evidence="9">
    <location>
        <begin position="169"/>
        <end position="179"/>
    </location>
</feature>
<dbReference type="InterPro" id="IPR016193">
    <property type="entry name" value="Cytidine_deaminase-like"/>
</dbReference>
<dbReference type="PANTHER" id="PTHR11086">
    <property type="entry name" value="DEOXYCYTIDYLATE DEAMINASE-RELATED"/>
    <property type="match status" value="1"/>
</dbReference>
<dbReference type="PANTHER" id="PTHR11086:SF18">
    <property type="entry name" value="DEOXYCYTIDYLATE DEAMINASE"/>
    <property type="match status" value="1"/>
</dbReference>
<dbReference type="InterPro" id="IPR035105">
    <property type="entry name" value="Deoxycytidylate_deaminase_dom"/>
</dbReference>
<dbReference type="Gene3D" id="3.40.140.10">
    <property type="entry name" value="Cytidine Deaminase, domain 2"/>
    <property type="match status" value="1"/>
</dbReference>
<protein>
    <recommendedName>
        <fullName evidence="8">dCMP deaminase</fullName>
        <ecNumber evidence="7">3.5.4.12</ecNumber>
    </recommendedName>
    <alternativeName>
        <fullName evidence="8">dCMP deaminase</fullName>
    </alternativeName>
</protein>
<evidence type="ECO:0000256" key="9">
    <source>
        <dbReference type="SAM" id="MobiDB-lite"/>
    </source>
</evidence>
<keyword evidence="5" id="KW-0378">Hydrolase</keyword>
<name>A0AAQ4ENJ9_AMBAM</name>
<sequence>MRSKDPNTQVGCVIVNEENRIVGTGYTGMPNGLGNEEVPWGKSSDSPVEPKYLYVCHAEMNAIFNHHCFKLHCCTLYTTHFPCNECAKMVVQSGIRQVVSLDNKHPDEPIYAASGLILTKAGVTFSAQPSGSRPSYGAAAATGAANVAASSPRPASAAAAVSGSQPAAAAPPPSLPCTPPVALTEQTPEAGDQATSGDDVKIKELERTLPSHFPQRPAHGQLGRIIQLLANHFSIEIPTGSVYHYDFDIFSETANETKWSVDLAMSSTNNSNGYRRFQRSKLNLFCLNITFEDVLIQRSPLFTRLKKLSFAISPVGAAHVPAIANYIGVTSTLRELNIFASCRGSTDDVFNYSWARILLSLVWNSSVVDLEVLVIDMDVANLERFADTVEASQSIRRLNMMMVPRQKSIIFLRRFSAGITANYTLTRVVLLTRIEPSDDWFCVMDTARRNSDLVNRAIVFVTASRFDKYCATALKPVAEHRAILQEFAEIATVSEAEAAGMIRSALYSLQDMHNFMRAVGVVKKRVVCYPREGVAMQLDELHFDCWLHVRHLQLEDVKYPGPSS</sequence>
<feature type="region of interest" description="Disordered" evidence="9">
    <location>
        <begin position="162"/>
        <end position="199"/>
    </location>
</feature>
<accession>A0AAQ4ENJ9</accession>
<comment type="cofactor">
    <cofactor evidence="1">
        <name>Zn(2+)</name>
        <dbReference type="ChEBI" id="CHEBI:29105"/>
    </cofactor>
</comment>
<dbReference type="GO" id="GO:0008270">
    <property type="term" value="F:zinc ion binding"/>
    <property type="evidence" value="ECO:0007669"/>
    <property type="project" value="InterPro"/>
</dbReference>
<comment type="similarity">
    <text evidence="2">Belongs to the cytidine and deoxycytidylate deaminase family.</text>
</comment>
<dbReference type="GO" id="GO:0004132">
    <property type="term" value="F:dCMP deaminase activity"/>
    <property type="evidence" value="ECO:0007669"/>
    <property type="project" value="UniProtKB-EC"/>
</dbReference>
<evidence type="ECO:0000313" key="12">
    <source>
        <dbReference type="Proteomes" id="UP001321473"/>
    </source>
</evidence>
<keyword evidence="12" id="KW-1185">Reference proteome</keyword>
<evidence type="ECO:0000256" key="1">
    <source>
        <dbReference type="ARBA" id="ARBA00001947"/>
    </source>
</evidence>
<dbReference type="EC" id="3.5.4.12" evidence="7"/>
<reference evidence="11 12" key="1">
    <citation type="journal article" date="2023" name="Arcadia Sci">
        <title>De novo assembly of a long-read Amblyomma americanum tick genome.</title>
        <authorList>
            <person name="Chou S."/>
            <person name="Poskanzer K.E."/>
            <person name="Rollins M."/>
            <person name="Thuy-Boun P.S."/>
        </authorList>
    </citation>
    <scope>NUCLEOTIDE SEQUENCE [LARGE SCALE GENOMIC DNA]</scope>
    <source>
        <strain evidence="11">F_SG_1</strain>
        <tissue evidence="11">Salivary glands</tissue>
    </source>
</reference>
<dbReference type="Pfam" id="PF00383">
    <property type="entry name" value="dCMP_cyt_deam_1"/>
    <property type="match status" value="1"/>
</dbReference>
<dbReference type="InterPro" id="IPR015517">
    <property type="entry name" value="dCMP_deaminase-rel"/>
</dbReference>
<dbReference type="PROSITE" id="PS00903">
    <property type="entry name" value="CYT_DCMP_DEAMINASES_1"/>
    <property type="match status" value="1"/>
</dbReference>
<keyword evidence="3" id="KW-0479">Metal-binding</keyword>
<dbReference type="EMBL" id="JARKHS020013056">
    <property type="protein sequence ID" value="KAK8776352.1"/>
    <property type="molecule type" value="Genomic_DNA"/>
</dbReference>
<evidence type="ECO:0000256" key="4">
    <source>
        <dbReference type="ARBA" id="ARBA00022727"/>
    </source>
</evidence>
<dbReference type="InterPro" id="IPR016192">
    <property type="entry name" value="APOBEC/CMP_deaminase_Zn-bd"/>
</dbReference>
<evidence type="ECO:0000256" key="3">
    <source>
        <dbReference type="ARBA" id="ARBA00022723"/>
    </source>
</evidence>
<organism evidence="11 12">
    <name type="scientific">Amblyomma americanum</name>
    <name type="common">Lone star tick</name>
    <dbReference type="NCBI Taxonomy" id="6943"/>
    <lineage>
        <taxon>Eukaryota</taxon>
        <taxon>Metazoa</taxon>
        <taxon>Ecdysozoa</taxon>
        <taxon>Arthropoda</taxon>
        <taxon>Chelicerata</taxon>
        <taxon>Arachnida</taxon>
        <taxon>Acari</taxon>
        <taxon>Parasitiformes</taxon>
        <taxon>Ixodida</taxon>
        <taxon>Ixodoidea</taxon>
        <taxon>Ixodidae</taxon>
        <taxon>Amblyomminae</taxon>
        <taxon>Amblyomma</taxon>
    </lineage>
</organism>
<evidence type="ECO:0000313" key="11">
    <source>
        <dbReference type="EMBL" id="KAK8776352.1"/>
    </source>
</evidence>
<evidence type="ECO:0000256" key="5">
    <source>
        <dbReference type="ARBA" id="ARBA00022801"/>
    </source>
</evidence>
<evidence type="ECO:0000259" key="10">
    <source>
        <dbReference type="PROSITE" id="PS51747"/>
    </source>
</evidence>
<dbReference type="InterPro" id="IPR002125">
    <property type="entry name" value="CMP_dCMP_dom"/>
</dbReference>
<keyword evidence="4" id="KW-0545">Nucleotide biosynthesis</keyword>
<feature type="domain" description="CMP/dCMP-type deaminase" evidence="10">
    <location>
        <begin position="1"/>
        <end position="118"/>
    </location>
</feature>
<evidence type="ECO:0000256" key="7">
    <source>
        <dbReference type="ARBA" id="ARBA00038938"/>
    </source>
</evidence>
<dbReference type="CDD" id="cd01286">
    <property type="entry name" value="deoxycytidylate_deaminase"/>
    <property type="match status" value="1"/>
</dbReference>
<evidence type="ECO:0000256" key="2">
    <source>
        <dbReference type="ARBA" id="ARBA00006576"/>
    </source>
</evidence>
<keyword evidence="6" id="KW-0862">Zinc</keyword>
<dbReference type="AlphaFoldDB" id="A0AAQ4ENJ9"/>
<dbReference type="GO" id="GO:0009165">
    <property type="term" value="P:nucleotide biosynthetic process"/>
    <property type="evidence" value="ECO:0007669"/>
    <property type="project" value="UniProtKB-KW"/>
</dbReference>
<evidence type="ECO:0000256" key="6">
    <source>
        <dbReference type="ARBA" id="ARBA00022833"/>
    </source>
</evidence>
<dbReference type="PROSITE" id="PS51747">
    <property type="entry name" value="CYT_DCMP_DEAMINASES_2"/>
    <property type="match status" value="1"/>
</dbReference>
<dbReference type="Proteomes" id="UP001321473">
    <property type="component" value="Unassembled WGS sequence"/>
</dbReference>
<comment type="caution">
    <text evidence="11">The sequence shown here is derived from an EMBL/GenBank/DDBJ whole genome shotgun (WGS) entry which is preliminary data.</text>
</comment>